<dbReference type="OrthoDB" id="913617at2759"/>
<dbReference type="GO" id="GO:0005524">
    <property type="term" value="F:ATP binding"/>
    <property type="evidence" value="ECO:0007669"/>
    <property type="project" value="UniProtKB-KW"/>
</dbReference>
<dbReference type="GO" id="GO:0005886">
    <property type="term" value="C:plasma membrane"/>
    <property type="evidence" value="ECO:0007669"/>
    <property type="project" value="TreeGrafter"/>
</dbReference>
<organism evidence="7 8">
    <name type="scientific">Olea europaea subsp. europaea</name>
    <dbReference type="NCBI Taxonomy" id="158383"/>
    <lineage>
        <taxon>Eukaryota</taxon>
        <taxon>Viridiplantae</taxon>
        <taxon>Streptophyta</taxon>
        <taxon>Embryophyta</taxon>
        <taxon>Tracheophyta</taxon>
        <taxon>Spermatophyta</taxon>
        <taxon>Magnoliopsida</taxon>
        <taxon>eudicotyledons</taxon>
        <taxon>Gunneridae</taxon>
        <taxon>Pentapetalae</taxon>
        <taxon>asterids</taxon>
        <taxon>lamiids</taxon>
        <taxon>Lamiales</taxon>
        <taxon>Oleaceae</taxon>
        <taxon>Oleeae</taxon>
        <taxon>Olea</taxon>
    </lineage>
</organism>
<dbReference type="Gramene" id="OE9A058673T1">
    <property type="protein sequence ID" value="OE9A058673C1"/>
    <property type="gene ID" value="OE9A058673"/>
</dbReference>
<accession>A0A8S0PR84</accession>
<name>A0A8S0PR84_OLEEU</name>
<evidence type="ECO:0000259" key="6">
    <source>
        <dbReference type="PROSITE" id="PS50011"/>
    </source>
</evidence>
<dbReference type="PROSITE" id="PS50011">
    <property type="entry name" value="PROTEIN_KINASE_DOM"/>
    <property type="match status" value="1"/>
</dbReference>
<dbReference type="Gene3D" id="3.30.200.20">
    <property type="entry name" value="Phosphorylase Kinase, domain 1"/>
    <property type="match status" value="1"/>
</dbReference>
<keyword evidence="2" id="KW-0808">Transferase</keyword>
<keyword evidence="8" id="KW-1185">Reference proteome</keyword>
<dbReference type="EMBL" id="CACTIH010000124">
    <property type="protein sequence ID" value="CAA2954758.1"/>
    <property type="molecule type" value="Genomic_DNA"/>
</dbReference>
<evidence type="ECO:0000313" key="8">
    <source>
        <dbReference type="Proteomes" id="UP000594638"/>
    </source>
</evidence>
<dbReference type="SUPFAM" id="SSF56112">
    <property type="entry name" value="Protein kinase-like (PK-like)"/>
    <property type="match status" value="1"/>
</dbReference>
<dbReference type="InterPro" id="IPR011009">
    <property type="entry name" value="Kinase-like_dom_sf"/>
</dbReference>
<reference evidence="7 8" key="1">
    <citation type="submission" date="2019-12" db="EMBL/GenBank/DDBJ databases">
        <authorList>
            <person name="Alioto T."/>
            <person name="Alioto T."/>
            <person name="Gomez Garrido J."/>
        </authorList>
    </citation>
    <scope>NUCLEOTIDE SEQUENCE [LARGE SCALE GENOMIC DNA]</scope>
</reference>
<feature type="domain" description="Protein kinase" evidence="6">
    <location>
        <begin position="72"/>
        <end position="125"/>
    </location>
</feature>
<keyword evidence="5" id="KW-0067">ATP-binding</keyword>
<keyword evidence="1" id="KW-0723">Serine/threonine-protein kinase</keyword>
<keyword evidence="7" id="KW-0675">Receptor</keyword>
<dbReference type="AlphaFoldDB" id="A0A8S0PR84"/>
<evidence type="ECO:0000256" key="2">
    <source>
        <dbReference type="ARBA" id="ARBA00022679"/>
    </source>
</evidence>
<sequence length="125" mass="13888">MVLLATVVIRICHRHKSGTMKAVEGSPLAFMYKDTLQIETKNSLDKLEADNKCGISVPFCSWENIIAATENFSDIRKLGRGGFGPVYKVMFPGAQEIAMKRLSSCSLQGINEFQNEIVLIAKLQH</sequence>
<proteinExistence type="predicted"/>
<dbReference type="Proteomes" id="UP000594638">
    <property type="component" value="Unassembled WGS sequence"/>
</dbReference>
<evidence type="ECO:0000256" key="5">
    <source>
        <dbReference type="ARBA" id="ARBA00022840"/>
    </source>
</evidence>
<evidence type="ECO:0000313" key="7">
    <source>
        <dbReference type="EMBL" id="CAA2954758.1"/>
    </source>
</evidence>
<evidence type="ECO:0000256" key="3">
    <source>
        <dbReference type="ARBA" id="ARBA00022741"/>
    </source>
</evidence>
<dbReference type="InterPro" id="IPR000719">
    <property type="entry name" value="Prot_kinase_dom"/>
</dbReference>
<keyword evidence="4 7" id="KW-0418">Kinase</keyword>
<dbReference type="PANTHER" id="PTHR27002:SF1111">
    <property type="entry name" value="NON-SPECIFIC SERINE_THREONINE PROTEIN KINASE"/>
    <property type="match status" value="1"/>
</dbReference>
<keyword evidence="3" id="KW-0547">Nucleotide-binding</keyword>
<protein>
    <submittedName>
        <fullName evidence="7">Receptor-like serine threonine- kinase SD1-8 isoform X1</fullName>
    </submittedName>
</protein>
<dbReference type="PANTHER" id="PTHR27002">
    <property type="entry name" value="RECEPTOR-LIKE SERINE/THREONINE-PROTEIN KINASE SD1-8"/>
    <property type="match status" value="1"/>
</dbReference>
<dbReference type="GO" id="GO:0004674">
    <property type="term" value="F:protein serine/threonine kinase activity"/>
    <property type="evidence" value="ECO:0007669"/>
    <property type="project" value="UniProtKB-KW"/>
</dbReference>
<evidence type="ECO:0000256" key="4">
    <source>
        <dbReference type="ARBA" id="ARBA00022777"/>
    </source>
</evidence>
<comment type="caution">
    <text evidence="7">The sequence shown here is derived from an EMBL/GenBank/DDBJ whole genome shotgun (WGS) entry which is preliminary data.</text>
</comment>
<gene>
    <name evidence="7" type="ORF">OLEA9_A058673</name>
</gene>
<evidence type="ECO:0000256" key="1">
    <source>
        <dbReference type="ARBA" id="ARBA00022527"/>
    </source>
</evidence>